<protein>
    <submittedName>
        <fullName evidence="1">Uncharacterized protein</fullName>
    </submittedName>
</protein>
<evidence type="ECO:0000313" key="1">
    <source>
        <dbReference type="EMBL" id="GGP09956.1"/>
    </source>
</evidence>
<name>A0A918A814_9ACTN</name>
<dbReference type="AlphaFoldDB" id="A0A918A814"/>
<comment type="caution">
    <text evidence="1">The sequence shown here is derived from an EMBL/GenBank/DDBJ whole genome shotgun (WGS) entry which is preliminary data.</text>
</comment>
<reference evidence="1" key="2">
    <citation type="submission" date="2020-09" db="EMBL/GenBank/DDBJ databases">
        <authorList>
            <person name="Sun Q."/>
            <person name="Zhou Y."/>
        </authorList>
    </citation>
    <scope>NUCLEOTIDE SEQUENCE</scope>
    <source>
        <strain evidence="1">CGMCC 4.7430</strain>
    </source>
</reference>
<dbReference type="Pfam" id="PF20062">
    <property type="entry name" value="DUF6461"/>
    <property type="match status" value="1"/>
</dbReference>
<sequence length="202" mass="22581">MGVTVIDAHEEFGWLAKYGPFYDVSCVTFARSLSPREALTRLGADCNGIGEVTFEEHQERTMRYIDSDNMLTSYVGALEMNGWTVLIQLWTGSIGLNRLLLRSLSRATEVVSISRNLHATDYFVYAVDSEEVTSFDQLVPDRRWGSDPDRLVNEMREVGLAWEGPGIDAPFPRSFALAKKITGLSFSEDMLSTPFLGAAIRD</sequence>
<gene>
    <name evidence="1" type="ORF">GCM10012278_47680</name>
</gene>
<reference evidence="1" key="1">
    <citation type="journal article" date="2014" name="Int. J. Syst. Evol. Microbiol.">
        <title>Complete genome sequence of Corynebacterium casei LMG S-19264T (=DSM 44701T), isolated from a smear-ripened cheese.</title>
        <authorList>
            <consortium name="US DOE Joint Genome Institute (JGI-PGF)"/>
            <person name="Walter F."/>
            <person name="Albersmeier A."/>
            <person name="Kalinowski J."/>
            <person name="Ruckert C."/>
        </authorList>
    </citation>
    <scope>NUCLEOTIDE SEQUENCE</scope>
    <source>
        <strain evidence="1">CGMCC 4.7430</strain>
    </source>
</reference>
<keyword evidence="2" id="KW-1185">Reference proteome</keyword>
<accession>A0A918A814</accession>
<dbReference type="EMBL" id="BMNK01000008">
    <property type="protein sequence ID" value="GGP09956.1"/>
    <property type="molecule type" value="Genomic_DNA"/>
</dbReference>
<evidence type="ECO:0000313" key="2">
    <source>
        <dbReference type="Proteomes" id="UP000660745"/>
    </source>
</evidence>
<dbReference type="Proteomes" id="UP000660745">
    <property type="component" value="Unassembled WGS sequence"/>
</dbReference>
<dbReference type="InterPro" id="IPR045592">
    <property type="entry name" value="DUF6461"/>
</dbReference>
<dbReference type="RefSeq" id="WP_189140907.1">
    <property type="nucleotide sequence ID" value="NZ_BMNK01000008.1"/>
</dbReference>
<organism evidence="1 2">
    <name type="scientific">Nonomuraea glycinis</name>
    <dbReference type="NCBI Taxonomy" id="2047744"/>
    <lineage>
        <taxon>Bacteria</taxon>
        <taxon>Bacillati</taxon>
        <taxon>Actinomycetota</taxon>
        <taxon>Actinomycetes</taxon>
        <taxon>Streptosporangiales</taxon>
        <taxon>Streptosporangiaceae</taxon>
        <taxon>Nonomuraea</taxon>
    </lineage>
</organism>
<proteinExistence type="predicted"/>